<dbReference type="GO" id="GO:0005886">
    <property type="term" value="C:plasma membrane"/>
    <property type="evidence" value="ECO:0007669"/>
    <property type="project" value="UniProtKB-SubCell"/>
</dbReference>
<evidence type="ECO:0000313" key="7">
    <source>
        <dbReference type="EMBL" id="KGA97052.1"/>
    </source>
</evidence>
<keyword evidence="2" id="KW-1003">Cell membrane</keyword>
<gene>
    <name evidence="7" type="ORF">BALCAV_0212470</name>
</gene>
<protein>
    <recommendedName>
        <fullName evidence="9">ATP synthase subunit I</fullName>
    </recommendedName>
</protein>
<evidence type="ECO:0008006" key="9">
    <source>
        <dbReference type="Google" id="ProtNLM"/>
    </source>
</evidence>
<feature type="transmembrane region" description="Helical" evidence="6">
    <location>
        <begin position="77"/>
        <end position="99"/>
    </location>
</feature>
<dbReference type="STRING" id="1218173.BALCAV_0212470"/>
<name>A0A094YU82_ALKAL</name>
<dbReference type="PANTHER" id="PTHR40035:SF1">
    <property type="entry name" value="ATP SYNTHASE PROTEIN I"/>
    <property type="match status" value="1"/>
</dbReference>
<keyword evidence="3 6" id="KW-0812">Transmembrane</keyword>
<comment type="caution">
    <text evidence="7">The sequence shown here is derived from an EMBL/GenBank/DDBJ whole genome shotgun (WGS) entry which is preliminary data.</text>
</comment>
<dbReference type="InterPro" id="IPR039072">
    <property type="entry name" value="ATP_synth_I_Bacilli"/>
</dbReference>
<evidence type="ECO:0000256" key="6">
    <source>
        <dbReference type="SAM" id="Phobius"/>
    </source>
</evidence>
<keyword evidence="4 6" id="KW-1133">Transmembrane helix</keyword>
<evidence type="ECO:0000313" key="8">
    <source>
        <dbReference type="Proteomes" id="UP000002754"/>
    </source>
</evidence>
<keyword evidence="8" id="KW-1185">Reference proteome</keyword>
<evidence type="ECO:0000256" key="2">
    <source>
        <dbReference type="ARBA" id="ARBA00022475"/>
    </source>
</evidence>
<dbReference type="AlphaFoldDB" id="A0A094YU82"/>
<organism evidence="7 8">
    <name type="scientific">Alkalihalobacillus alcalophilus ATCC 27647 = CGMCC 1.3604</name>
    <dbReference type="NCBI Taxonomy" id="1218173"/>
    <lineage>
        <taxon>Bacteria</taxon>
        <taxon>Bacillati</taxon>
        <taxon>Bacillota</taxon>
        <taxon>Bacilli</taxon>
        <taxon>Bacillales</taxon>
        <taxon>Bacillaceae</taxon>
        <taxon>Alkalihalobacillus</taxon>
    </lineage>
</organism>
<dbReference type="Pfam" id="PF03899">
    <property type="entry name" value="ATP-synt_I"/>
    <property type="match status" value="1"/>
</dbReference>
<feature type="transmembrane region" description="Helical" evidence="6">
    <location>
        <begin position="105"/>
        <end position="123"/>
    </location>
</feature>
<sequence>MNNYDFHWQQNETIYDYFSYCLGGNDYLFFVTPYPDVFLGLTIGFLVSYLNLLTIYQKTSLIGRIASNLQKHSMISVLFAGFSYAIRISLVILALFVAMQFPDEVNLISVIAGISLVYVIIFVDTITQSGRKR</sequence>
<evidence type="ECO:0000256" key="3">
    <source>
        <dbReference type="ARBA" id="ARBA00022692"/>
    </source>
</evidence>
<dbReference type="InterPro" id="IPR005598">
    <property type="entry name" value="ATP_synth_I"/>
</dbReference>
<dbReference type="RefSeq" id="WP_040323934.1">
    <property type="nucleotide sequence ID" value="NZ_ALPT02000038.1"/>
</dbReference>
<evidence type="ECO:0000256" key="4">
    <source>
        <dbReference type="ARBA" id="ARBA00022989"/>
    </source>
</evidence>
<dbReference type="Proteomes" id="UP000002754">
    <property type="component" value="Unassembled WGS sequence"/>
</dbReference>
<dbReference type="EMBL" id="ALPT02000038">
    <property type="protein sequence ID" value="KGA97052.1"/>
    <property type="molecule type" value="Genomic_DNA"/>
</dbReference>
<evidence type="ECO:0000256" key="1">
    <source>
        <dbReference type="ARBA" id="ARBA00004651"/>
    </source>
</evidence>
<comment type="subcellular location">
    <subcellularLocation>
        <location evidence="1">Cell membrane</location>
        <topology evidence="1">Multi-pass membrane protein</topology>
    </subcellularLocation>
</comment>
<feature type="transmembrane region" description="Helical" evidence="6">
    <location>
        <begin position="37"/>
        <end position="56"/>
    </location>
</feature>
<keyword evidence="5 6" id="KW-0472">Membrane</keyword>
<dbReference type="PANTHER" id="PTHR40035">
    <property type="entry name" value="ATP SYNTHASE PROTEIN I"/>
    <property type="match status" value="1"/>
</dbReference>
<accession>A0A094YU82</accession>
<reference evidence="7 8" key="1">
    <citation type="journal article" date="2014" name="Genome Announc.">
        <title>Draft Genome Sequence of Bacillus alcalophilus AV1934, a Classic Alkaliphile Isolated from Human Feces in 1934.</title>
        <authorList>
            <person name="Attie O."/>
            <person name="Jayaprakash A."/>
            <person name="Shah H."/>
            <person name="Paulsen I.T."/>
            <person name="Morino M."/>
            <person name="Takahashi Y."/>
            <person name="Narumi I."/>
            <person name="Sachidanandam R."/>
            <person name="Satoh K."/>
            <person name="Ito M."/>
            <person name="Krulwich T.A."/>
        </authorList>
    </citation>
    <scope>NUCLEOTIDE SEQUENCE [LARGE SCALE GENOMIC DNA]</scope>
    <source>
        <strain evidence="7 8">AV1934</strain>
    </source>
</reference>
<proteinExistence type="predicted"/>
<evidence type="ECO:0000256" key="5">
    <source>
        <dbReference type="ARBA" id="ARBA00023136"/>
    </source>
</evidence>